<keyword evidence="4" id="KW-0067">ATP-binding</keyword>
<gene>
    <name evidence="6" type="ORF">A6V39_04220</name>
</gene>
<dbReference type="InterPro" id="IPR014016">
    <property type="entry name" value="UvrD-like_ATP-bd"/>
</dbReference>
<dbReference type="AlphaFoldDB" id="A0A1A9QBY7"/>
<dbReference type="Pfam" id="PF00580">
    <property type="entry name" value="UvrD-helicase"/>
    <property type="match status" value="1"/>
</dbReference>
<keyword evidence="7" id="KW-1185">Reference proteome</keyword>
<evidence type="ECO:0000313" key="7">
    <source>
        <dbReference type="Proteomes" id="UP000077623"/>
    </source>
</evidence>
<dbReference type="SUPFAM" id="SSF52540">
    <property type="entry name" value="P-loop containing nucleoside triphosphate hydrolases"/>
    <property type="match status" value="1"/>
</dbReference>
<evidence type="ECO:0000256" key="4">
    <source>
        <dbReference type="ARBA" id="ARBA00022840"/>
    </source>
</evidence>
<dbReference type="PANTHER" id="PTHR11070">
    <property type="entry name" value="UVRD / RECB / PCRA DNA HELICASE FAMILY MEMBER"/>
    <property type="match status" value="1"/>
</dbReference>
<keyword evidence="2" id="KW-0378">Hydrolase</keyword>
<dbReference type="InterPro" id="IPR000212">
    <property type="entry name" value="DNA_helicase_UvrD/REP"/>
</dbReference>
<dbReference type="Proteomes" id="UP000077623">
    <property type="component" value="Unassembled WGS sequence"/>
</dbReference>
<feature type="domain" description="UvrD-like helicase ATP-binding" evidence="5">
    <location>
        <begin position="9"/>
        <end position="66"/>
    </location>
</feature>
<dbReference type="InterPro" id="IPR027417">
    <property type="entry name" value="P-loop_NTPase"/>
</dbReference>
<dbReference type="GO" id="GO:0003678">
    <property type="term" value="F:DNA helicase activity"/>
    <property type="evidence" value="ECO:0007669"/>
    <property type="project" value="InterPro"/>
</dbReference>
<dbReference type="Gene3D" id="3.40.50.300">
    <property type="entry name" value="P-loop containing nucleotide triphosphate hydrolases"/>
    <property type="match status" value="1"/>
</dbReference>
<name>A0A1A9QBY7_9MOLU</name>
<dbReference type="STRING" id="432608.A6V39_04220"/>
<comment type="caution">
    <text evidence="6">The sequence shown here is derived from an EMBL/GenBank/DDBJ whole genome shotgun (WGS) entry which is preliminary data.</text>
</comment>
<protein>
    <recommendedName>
        <fullName evidence="5">UvrD-like helicase ATP-binding domain-containing protein</fullName>
    </recommendedName>
</protein>
<accession>A0A1A9QBY7</accession>
<proteinExistence type="predicted"/>
<dbReference type="GO" id="GO:0016787">
    <property type="term" value="F:hydrolase activity"/>
    <property type="evidence" value="ECO:0007669"/>
    <property type="project" value="UniProtKB-KW"/>
</dbReference>
<dbReference type="GO" id="GO:0005524">
    <property type="term" value="F:ATP binding"/>
    <property type="evidence" value="ECO:0007669"/>
    <property type="project" value="UniProtKB-KW"/>
</dbReference>
<keyword evidence="3" id="KW-0347">Helicase</keyword>
<dbReference type="RefSeq" id="WP_187150479.1">
    <property type="nucleotide sequence ID" value="NZ_LWUJ01000012.1"/>
</dbReference>
<evidence type="ECO:0000256" key="2">
    <source>
        <dbReference type="ARBA" id="ARBA00022801"/>
    </source>
</evidence>
<organism evidence="6 7">
    <name type="scientific">Candidatus Mycoplasma haematobovis</name>
    <dbReference type="NCBI Taxonomy" id="432608"/>
    <lineage>
        <taxon>Bacteria</taxon>
        <taxon>Bacillati</taxon>
        <taxon>Mycoplasmatota</taxon>
        <taxon>Mollicutes</taxon>
        <taxon>Mycoplasmataceae</taxon>
        <taxon>Mycoplasma</taxon>
    </lineage>
</organism>
<sequence length="68" mass="7388">MGELKLDALNKQQKQAIIAPLKPCLVLAGAGTGKTTILVKRFKHLVTQEKILADEIVITTFTNRATGK</sequence>
<evidence type="ECO:0000259" key="5">
    <source>
        <dbReference type="Pfam" id="PF00580"/>
    </source>
</evidence>
<evidence type="ECO:0000256" key="1">
    <source>
        <dbReference type="ARBA" id="ARBA00022741"/>
    </source>
</evidence>
<evidence type="ECO:0000313" key="6">
    <source>
        <dbReference type="EMBL" id="OAL10092.1"/>
    </source>
</evidence>
<keyword evidence="1" id="KW-0547">Nucleotide-binding</keyword>
<evidence type="ECO:0000256" key="3">
    <source>
        <dbReference type="ARBA" id="ARBA00022806"/>
    </source>
</evidence>
<dbReference type="EMBL" id="LWUJ01000012">
    <property type="protein sequence ID" value="OAL10092.1"/>
    <property type="molecule type" value="Genomic_DNA"/>
</dbReference>
<dbReference type="GO" id="GO:0003677">
    <property type="term" value="F:DNA binding"/>
    <property type="evidence" value="ECO:0007669"/>
    <property type="project" value="InterPro"/>
</dbReference>
<reference evidence="7" key="1">
    <citation type="submission" date="2016-04" db="EMBL/GenBank/DDBJ databases">
        <authorList>
            <person name="Quiroz-Castaneda R.E."/>
            <person name="Martinez-Ocampo F."/>
        </authorList>
    </citation>
    <scope>NUCLEOTIDE SEQUENCE [LARGE SCALE GENOMIC DNA]</scope>
    <source>
        <strain evidence="7">INIFAP01</strain>
    </source>
</reference>